<comment type="cofactor">
    <cofactor evidence="1 15">
        <name>pyridoxal 5'-phosphate</name>
        <dbReference type="ChEBI" id="CHEBI:597326"/>
    </cofactor>
</comment>
<dbReference type="PROSITE" id="PS00770">
    <property type="entry name" value="AA_TRANSFER_CLASS_4"/>
    <property type="match status" value="1"/>
</dbReference>
<comment type="catalytic activity">
    <reaction evidence="13 16">
        <text>L-leucine + 2-oxoglutarate = 4-methyl-2-oxopentanoate + L-glutamate</text>
        <dbReference type="Rhea" id="RHEA:18321"/>
        <dbReference type="ChEBI" id="CHEBI:16810"/>
        <dbReference type="ChEBI" id="CHEBI:17865"/>
        <dbReference type="ChEBI" id="CHEBI:29985"/>
        <dbReference type="ChEBI" id="CHEBI:57427"/>
        <dbReference type="EC" id="2.6.1.42"/>
    </reaction>
</comment>
<evidence type="ECO:0000256" key="17">
    <source>
        <dbReference type="SAM" id="MobiDB-lite"/>
    </source>
</evidence>
<dbReference type="Proteomes" id="UP001241926">
    <property type="component" value="Unassembled WGS sequence"/>
</dbReference>
<evidence type="ECO:0000256" key="16">
    <source>
        <dbReference type="RuleBase" id="RU004517"/>
    </source>
</evidence>
<evidence type="ECO:0000256" key="11">
    <source>
        <dbReference type="ARBA" id="ARBA00048212"/>
    </source>
</evidence>
<dbReference type="EMBL" id="JASJUS010000065">
    <property type="protein sequence ID" value="MDL2082012.1"/>
    <property type="molecule type" value="Genomic_DNA"/>
</dbReference>
<gene>
    <name evidence="18" type="ORF">QNN03_36865</name>
</gene>
<dbReference type="PANTHER" id="PTHR11825">
    <property type="entry name" value="SUBGROUP IIII AMINOTRANSFERASE"/>
    <property type="match status" value="1"/>
</dbReference>
<evidence type="ECO:0000256" key="5">
    <source>
        <dbReference type="ARBA" id="ARBA00009320"/>
    </source>
</evidence>
<evidence type="ECO:0000256" key="1">
    <source>
        <dbReference type="ARBA" id="ARBA00001933"/>
    </source>
</evidence>
<dbReference type="RefSeq" id="WP_285437161.1">
    <property type="nucleotide sequence ID" value="NZ_JASJUS010000065.1"/>
</dbReference>
<evidence type="ECO:0000256" key="2">
    <source>
        <dbReference type="ARBA" id="ARBA00004824"/>
    </source>
</evidence>
<comment type="catalytic activity">
    <reaction evidence="12 16">
        <text>L-isoleucine + 2-oxoglutarate = (S)-3-methyl-2-oxopentanoate + L-glutamate</text>
        <dbReference type="Rhea" id="RHEA:24801"/>
        <dbReference type="ChEBI" id="CHEBI:16810"/>
        <dbReference type="ChEBI" id="CHEBI:29985"/>
        <dbReference type="ChEBI" id="CHEBI:35146"/>
        <dbReference type="ChEBI" id="CHEBI:58045"/>
        <dbReference type="EC" id="2.6.1.42"/>
    </reaction>
</comment>
<dbReference type="NCBIfam" id="NF009897">
    <property type="entry name" value="PRK13357.1"/>
    <property type="match status" value="1"/>
</dbReference>
<sequence length="364" mass="39516">MSAVSEPNIASSSRVVRHPGHGESFTEHMISMEWTEGEGWSEGRMTPLQNLSVHPGMIGLHYGQVAYEGLKAHRRVDGSMGVWRPYDHAARFQRSCRRLAMPELPVETFVAAIDQLINADEGSLSDNPAHSIYVRPIMFGTDTSLMLRPSRTYRFLVMAFVAGGFFGDDVESVSVFASHEYSRAFPGGTGDVKVAANYAPSFLAQRQAEAADCQQVLWLDAAERRYLEEMGGMNLFLVRGQGAQAQVVTPKLTGTLLPGVTRTTILTLAERLGYTAVEERISLDQWRTECDAGLMSEAFACGTAAVVTPISTVVDRGSTWTVGDGKPGPVTLALRTALTDLHHGLAPDPDSWLHSPSGPGRAGH</sequence>
<keyword evidence="6 16" id="KW-0032">Aminotransferase</keyword>
<dbReference type="Pfam" id="PF01063">
    <property type="entry name" value="Aminotran_4"/>
    <property type="match status" value="1"/>
</dbReference>
<evidence type="ECO:0000256" key="10">
    <source>
        <dbReference type="ARBA" id="ARBA00023304"/>
    </source>
</evidence>
<accession>A0ABT7JAV7</accession>
<dbReference type="NCBIfam" id="TIGR01123">
    <property type="entry name" value="ilvE_II"/>
    <property type="match status" value="1"/>
</dbReference>
<evidence type="ECO:0000256" key="9">
    <source>
        <dbReference type="ARBA" id="ARBA00022898"/>
    </source>
</evidence>
<keyword evidence="7 16" id="KW-0028">Amino-acid biosynthesis</keyword>
<feature type="region of interest" description="Disordered" evidence="17">
    <location>
        <begin position="1"/>
        <end position="22"/>
    </location>
</feature>
<evidence type="ECO:0000256" key="13">
    <source>
        <dbReference type="ARBA" id="ARBA00049229"/>
    </source>
</evidence>
<evidence type="ECO:0000256" key="3">
    <source>
        <dbReference type="ARBA" id="ARBA00004931"/>
    </source>
</evidence>
<dbReference type="PANTHER" id="PTHR11825:SF44">
    <property type="entry name" value="BRANCHED-CHAIN-AMINO-ACID AMINOTRANSFERASE"/>
    <property type="match status" value="1"/>
</dbReference>
<keyword evidence="10 16" id="KW-0100">Branched-chain amino acid biosynthesis</keyword>
<dbReference type="Gene3D" id="3.30.470.10">
    <property type="match status" value="1"/>
</dbReference>
<dbReference type="SUPFAM" id="SSF56752">
    <property type="entry name" value="D-aminoacid aminotransferase-like PLP-dependent enzymes"/>
    <property type="match status" value="1"/>
</dbReference>
<dbReference type="Gene3D" id="3.20.10.10">
    <property type="entry name" value="D-amino Acid Aminotransferase, subunit A, domain 2"/>
    <property type="match status" value="1"/>
</dbReference>
<evidence type="ECO:0000256" key="4">
    <source>
        <dbReference type="ARBA" id="ARBA00005072"/>
    </source>
</evidence>
<comment type="pathway">
    <text evidence="2">Amino-acid biosynthesis; L-isoleucine biosynthesis; L-isoleucine from 2-oxobutanoate: step 4/4.</text>
</comment>
<dbReference type="CDD" id="cd01557">
    <property type="entry name" value="BCAT_beta_family"/>
    <property type="match status" value="1"/>
</dbReference>
<proteinExistence type="inferred from homology"/>
<dbReference type="InterPro" id="IPR036038">
    <property type="entry name" value="Aminotransferase-like"/>
</dbReference>
<dbReference type="InterPro" id="IPR018300">
    <property type="entry name" value="Aminotrans_IV_CS"/>
</dbReference>
<dbReference type="InterPro" id="IPR043132">
    <property type="entry name" value="BCAT-like_C"/>
</dbReference>
<comment type="catalytic activity">
    <reaction evidence="11 16">
        <text>L-valine + 2-oxoglutarate = 3-methyl-2-oxobutanoate + L-glutamate</text>
        <dbReference type="Rhea" id="RHEA:24813"/>
        <dbReference type="ChEBI" id="CHEBI:11851"/>
        <dbReference type="ChEBI" id="CHEBI:16810"/>
        <dbReference type="ChEBI" id="CHEBI:29985"/>
        <dbReference type="ChEBI" id="CHEBI:57762"/>
        <dbReference type="EC" id="2.6.1.42"/>
    </reaction>
</comment>
<evidence type="ECO:0000256" key="15">
    <source>
        <dbReference type="RuleBase" id="RU004516"/>
    </source>
</evidence>
<name>A0ABT7JAV7_9ACTN</name>
<evidence type="ECO:0000256" key="8">
    <source>
        <dbReference type="ARBA" id="ARBA00022679"/>
    </source>
</evidence>
<evidence type="ECO:0000256" key="6">
    <source>
        <dbReference type="ARBA" id="ARBA00022576"/>
    </source>
</evidence>
<dbReference type="InterPro" id="IPR005786">
    <property type="entry name" value="B_amino_transII"/>
</dbReference>
<keyword evidence="19" id="KW-1185">Reference proteome</keyword>
<evidence type="ECO:0000256" key="12">
    <source>
        <dbReference type="ARBA" id="ARBA00048798"/>
    </source>
</evidence>
<dbReference type="InterPro" id="IPR033939">
    <property type="entry name" value="BCAT_family"/>
</dbReference>
<evidence type="ECO:0000256" key="14">
    <source>
        <dbReference type="RuleBase" id="RU004106"/>
    </source>
</evidence>
<keyword evidence="8 16" id="KW-0808">Transferase</keyword>
<dbReference type="PIRSF" id="PIRSF006468">
    <property type="entry name" value="BCAT1"/>
    <property type="match status" value="1"/>
</dbReference>
<comment type="pathway">
    <text evidence="3">Amino-acid biosynthesis; L-valine biosynthesis; L-valine from pyruvate: step 4/4.</text>
</comment>
<reference evidence="18 19" key="1">
    <citation type="submission" date="2023-05" db="EMBL/GenBank/DDBJ databases">
        <title>Streptomyces fuscus sp. nov., a brown-black pigment producing actinomyces isolated from dry sand of Sea duck farm.</title>
        <authorList>
            <person name="Xie J."/>
            <person name="Shen N."/>
        </authorList>
    </citation>
    <scope>NUCLEOTIDE SEQUENCE [LARGE SCALE GENOMIC DNA]</scope>
    <source>
        <strain evidence="18 19">GXMU-J15</strain>
    </source>
</reference>
<comment type="pathway">
    <text evidence="4">Amino-acid biosynthesis; L-leucine biosynthesis; L-leucine from 3-methyl-2-oxobutanoate: step 4/4.</text>
</comment>
<dbReference type="GO" id="GO:0004084">
    <property type="term" value="F:branched-chain-amino-acid transaminase activity"/>
    <property type="evidence" value="ECO:0007669"/>
    <property type="project" value="UniProtKB-EC"/>
</dbReference>
<evidence type="ECO:0000313" key="18">
    <source>
        <dbReference type="EMBL" id="MDL2082012.1"/>
    </source>
</evidence>
<keyword evidence="9 15" id="KW-0663">Pyridoxal phosphate</keyword>
<evidence type="ECO:0000256" key="7">
    <source>
        <dbReference type="ARBA" id="ARBA00022605"/>
    </source>
</evidence>
<protein>
    <recommendedName>
        <fullName evidence="16">Branched-chain-amino-acid aminotransferase</fullName>
        <ecNumber evidence="16">2.6.1.42</ecNumber>
    </recommendedName>
</protein>
<organism evidence="18 19">
    <name type="scientific">Streptomyces fuscus</name>
    <dbReference type="NCBI Taxonomy" id="3048495"/>
    <lineage>
        <taxon>Bacteria</taxon>
        <taxon>Bacillati</taxon>
        <taxon>Actinomycetota</taxon>
        <taxon>Actinomycetes</taxon>
        <taxon>Kitasatosporales</taxon>
        <taxon>Streptomycetaceae</taxon>
        <taxon>Streptomyces</taxon>
    </lineage>
</organism>
<dbReference type="InterPro" id="IPR001544">
    <property type="entry name" value="Aminotrans_IV"/>
</dbReference>
<evidence type="ECO:0000313" key="19">
    <source>
        <dbReference type="Proteomes" id="UP001241926"/>
    </source>
</evidence>
<feature type="region of interest" description="Disordered" evidence="17">
    <location>
        <begin position="345"/>
        <end position="364"/>
    </location>
</feature>
<comment type="caution">
    <text evidence="18">The sequence shown here is derived from an EMBL/GenBank/DDBJ whole genome shotgun (WGS) entry which is preliminary data.</text>
</comment>
<dbReference type="InterPro" id="IPR043131">
    <property type="entry name" value="BCAT-like_N"/>
</dbReference>
<comment type="similarity">
    <text evidence="5 14">Belongs to the class-IV pyridoxal-phosphate-dependent aminotransferase family.</text>
</comment>
<dbReference type="EC" id="2.6.1.42" evidence="16"/>